<accession>A0ABV6DQ95</accession>
<feature type="binding site" evidence="8">
    <location>
        <position position="178"/>
    </location>
    <ligand>
        <name>ATP</name>
        <dbReference type="ChEBI" id="CHEBI:30616"/>
    </ligand>
</feature>
<keyword evidence="8" id="KW-0963">Cytoplasm</keyword>
<dbReference type="CDD" id="cd00560">
    <property type="entry name" value="PanC"/>
    <property type="match status" value="1"/>
</dbReference>
<feature type="binding site" evidence="8">
    <location>
        <position position="61"/>
    </location>
    <ligand>
        <name>(R)-pantoate</name>
        <dbReference type="ChEBI" id="CHEBI:15980"/>
    </ligand>
</feature>
<evidence type="ECO:0000256" key="4">
    <source>
        <dbReference type="ARBA" id="ARBA00022655"/>
    </source>
</evidence>
<name>A0ABV6DQ95_9BACL</name>
<evidence type="ECO:0000313" key="9">
    <source>
        <dbReference type="EMBL" id="MFC0214819.1"/>
    </source>
</evidence>
<dbReference type="GO" id="GO:0004592">
    <property type="term" value="F:pantoate-beta-alanine ligase activity"/>
    <property type="evidence" value="ECO:0007669"/>
    <property type="project" value="UniProtKB-EC"/>
</dbReference>
<dbReference type="PANTHER" id="PTHR21299">
    <property type="entry name" value="CYTIDYLATE KINASE/PANTOATE-BETA-ALANINE LIGASE"/>
    <property type="match status" value="1"/>
</dbReference>
<feature type="binding site" evidence="8">
    <location>
        <position position="61"/>
    </location>
    <ligand>
        <name>beta-alanine</name>
        <dbReference type="ChEBI" id="CHEBI:57966"/>
    </ligand>
</feature>
<proteinExistence type="inferred from homology"/>
<comment type="caution">
    <text evidence="9">The sequence shown here is derived from an EMBL/GenBank/DDBJ whole genome shotgun (WGS) entry which is preliminary data.</text>
</comment>
<feature type="binding site" evidence="8">
    <location>
        <begin position="149"/>
        <end position="152"/>
    </location>
    <ligand>
        <name>ATP</name>
        <dbReference type="ChEBI" id="CHEBI:30616"/>
    </ligand>
</feature>
<comment type="subunit">
    <text evidence="8">Homodimer.</text>
</comment>
<reference evidence="9 10" key="1">
    <citation type="submission" date="2024-09" db="EMBL/GenBank/DDBJ databases">
        <authorList>
            <person name="Sun Q."/>
            <person name="Mori K."/>
        </authorList>
    </citation>
    <scope>NUCLEOTIDE SEQUENCE [LARGE SCALE GENOMIC DNA]</scope>
    <source>
        <strain evidence="9 10">CCM 7759</strain>
    </source>
</reference>
<comment type="miscellaneous">
    <text evidence="8">The reaction proceeds by a bi uni uni bi ping pong mechanism.</text>
</comment>
<evidence type="ECO:0000256" key="6">
    <source>
        <dbReference type="ARBA" id="ARBA00022840"/>
    </source>
</evidence>
<keyword evidence="3 8" id="KW-0436">Ligase</keyword>
<dbReference type="EMBL" id="JBHLWN010000077">
    <property type="protein sequence ID" value="MFC0214819.1"/>
    <property type="molecule type" value="Genomic_DNA"/>
</dbReference>
<protein>
    <recommendedName>
        <fullName evidence="8">Pantothenate synthetase</fullName>
        <shortName evidence="8">PS</shortName>
        <ecNumber evidence="8">6.3.2.1</ecNumber>
    </recommendedName>
    <alternativeName>
        <fullName evidence="8">Pantoate--beta-alanine ligase</fullName>
    </alternativeName>
    <alternativeName>
        <fullName evidence="8">Pantoate-activating enzyme</fullName>
    </alternativeName>
</protein>
<comment type="similarity">
    <text evidence="2 8">Belongs to the pantothenate synthetase family.</text>
</comment>
<keyword evidence="6 8" id="KW-0067">ATP-binding</keyword>
<keyword evidence="10" id="KW-1185">Reference proteome</keyword>
<feature type="binding site" evidence="8">
    <location>
        <position position="155"/>
    </location>
    <ligand>
        <name>(R)-pantoate</name>
        <dbReference type="ChEBI" id="CHEBI:15980"/>
    </ligand>
</feature>
<dbReference type="HAMAP" id="MF_00158">
    <property type="entry name" value="PanC"/>
    <property type="match status" value="1"/>
</dbReference>
<evidence type="ECO:0000313" key="10">
    <source>
        <dbReference type="Proteomes" id="UP001589776"/>
    </source>
</evidence>
<gene>
    <name evidence="8 9" type="primary">panC</name>
    <name evidence="9" type="ORF">ACFFK0_20640</name>
</gene>
<comment type="catalytic activity">
    <reaction evidence="7 8">
        <text>(R)-pantoate + beta-alanine + ATP = (R)-pantothenate + AMP + diphosphate + H(+)</text>
        <dbReference type="Rhea" id="RHEA:10912"/>
        <dbReference type="ChEBI" id="CHEBI:15378"/>
        <dbReference type="ChEBI" id="CHEBI:15980"/>
        <dbReference type="ChEBI" id="CHEBI:29032"/>
        <dbReference type="ChEBI" id="CHEBI:30616"/>
        <dbReference type="ChEBI" id="CHEBI:33019"/>
        <dbReference type="ChEBI" id="CHEBI:57966"/>
        <dbReference type="ChEBI" id="CHEBI:456215"/>
        <dbReference type="EC" id="6.3.2.1"/>
    </reaction>
</comment>
<feature type="binding site" evidence="8">
    <location>
        <begin position="186"/>
        <end position="189"/>
    </location>
    <ligand>
        <name>ATP</name>
        <dbReference type="ChEBI" id="CHEBI:30616"/>
    </ligand>
</feature>
<dbReference type="RefSeq" id="WP_377472233.1">
    <property type="nucleotide sequence ID" value="NZ_JBHLWN010000077.1"/>
</dbReference>
<dbReference type="Proteomes" id="UP001589776">
    <property type="component" value="Unassembled WGS sequence"/>
</dbReference>
<dbReference type="Gene3D" id="3.30.1300.10">
    <property type="entry name" value="Pantoate-beta-alanine ligase, C-terminal domain"/>
    <property type="match status" value="1"/>
</dbReference>
<feature type="active site" description="Proton donor" evidence="8">
    <location>
        <position position="37"/>
    </location>
</feature>
<evidence type="ECO:0000256" key="8">
    <source>
        <dbReference type="HAMAP-Rule" id="MF_00158"/>
    </source>
</evidence>
<dbReference type="NCBIfam" id="TIGR00018">
    <property type="entry name" value="panC"/>
    <property type="match status" value="1"/>
</dbReference>
<dbReference type="NCBIfam" id="TIGR00125">
    <property type="entry name" value="cyt_tran_rel"/>
    <property type="match status" value="1"/>
</dbReference>
<dbReference type="InterPro" id="IPR004821">
    <property type="entry name" value="Cyt_trans-like"/>
</dbReference>
<dbReference type="Pfam" id="PF02569">
    <property type="entry name" value="Pantoate_ligase"/>
    <property type="match status" value="1"/>
</dbReference>
<evidence type="ECO:0000256" key="5">
    <source>
        <dbReference type="ARBA" id="ARBA00022741"/>
    </source>
</evidence>
<comment type="pathway">
    <text evidence="1 8">Cofactor biosynthesis; (R)-pantothenate biosynthesis; (R)-pantothenate from (R)-pantoate and beta-alanine: step 1/1.</text>
</comment>
<sequence length="291" mass="32010">MEVIQTIQELRSQLSPRREQGRTIGFVPTMGYLHEGHRSLLERAREQSDVVVLSIFVNPLQFGPTEDFSRYPRDTQRDLAIADAAGADLVFLPSVAEMYPTHPPRTTVTVNGPVTSILDAVSRPGHFDGVATVVSKLFHIVEPDFAYFGMKDAQQVAVIRQMVDDLNFRVTIVPCPTVREEDGLAKSSRNVYLSAEERAQAVVLSQALRLAQDYVNNSKDAIDIAGLKQLIASHIRTAPLAVIDYAEAVTFPGFEPVDSWSPNGGSDLIVALAVKFGATRLIDNTIIPRKV</sequence>
<dbReference type="InterPro" id="IPR003721">
    <property type="entry name" value="Pantoate_ligase"/>
</dbReference>
<comment type="subcellular location">
    <subcellularLocation>
        <location evidence="8">Cytoplasm</location>
    </subcellularLocation>
</comment>
<comment type="function">
    <text evidence="8">Catalyzes the condensation of pantoate with beta-alanine in an ATP-dependent reaction via a pantoyl-adenylate intermediate.</text>
</comment>
<dbReference type="InterPro" id="IPR014729">
    <property type="entry name" value="Rossmann-like_a/b/a_fold"/>
</dbReference>
<evidence type="ECO:0000256" key="1">
    <source>
        <dbReference type="ARBA" id="ARBA00004990"/>
    </source>
</evidence>
<evidence type="ECO:0000256" key="7">
    <source>
        <dbReference type="ARBA" id="ARBA00048258"/>
    </source>
</evidence>
<evidence type="ECO:0000256" key="3">
    <source>
        <dbReference type="ARBA" id="ARBA00022598"/>
    </source>
</evidence>
<dbReference type="SUPFAM" id="SSF52374">
    <property type="entry name" value="Nucleotidylyl transferase"/>
    <property type="match status" value="1"/>
</dbReference>
<dbReference type="Gene3D" id="3.40.50.620">
    <property type="entry name" value="HUPs"/>
    <property type="match status" value="1"/>
</dbReference>
<dbReference type="EC" id="6.3.2.1" evidence="8"/>
<dbReference type="InterPro" id="IPR042176">
    <property type="entry name" value="Pantoate_ligase_C"/>
</dbReference>
<feature type="binding site" evidence="8">
    <location>
        <begin position="30"/>
        <end position="37"/>
    </location>
    <ligand>
        <name>ATP</name>
        <dbReference type="ChEBI" id="CHEBI:30616"/>
    </ligand>
</feature>
<keyword evidence="4 8" id="KW-0566">Pantothenate biosynthesis</keyword>
<dbReference type="PANTHER" id="PTHR21299:SF1">
    <property type="entry name" value="PANTOATE--BETA-ALANINE LIGASE"/>
    <property type="match status" value="1"/>
</dbReference>
<evidence type="ECO:0000256" key="2">
    <source>
        <dbReference type="ARBA" id="ARBA00009256"/>
    </source>
</evidence>
<organism evidence="9 10">
    <name type="scientific">Paenibacillus chartarius</name>
    <dbReference type="NCBI Taxonomy" id="747481"/>
    <lineage>
        <taxon>Bacteria</taxon>
        <taxon>Bacillati</taxon>
        <taxon>Bacillota</taxon>
        <taxon>Bacilli</taxon>
        <taxon>Bacillales</taxon>
        <taxon>Paenibacillaceae</taxon>
        <taxon>Paenibacillus</taxon>
    </lineage>
</organism>
<keyword evidence="5 8" id="KW-0547">Nucleotide-binding</keyword>